<reference evidence="1 2" key="1">
    <citation type="submission" date="2023-07" db="EMBL/GenBank/DDBJ databases">
        <title>Sequencing the genomes of 1000 actinobacteria strains.</title>
        <authorList>
            <person name="Klenk H.-P."/>
        </authorList>
    </citation>
    <scope>NUCLEOTIDE SEQUENCE [LARGE SCALE GENOMIC DNA]</scope>
    <source>
        <strain evidence="1 2">DSM 14555</strain>
    </source>
</reference>
<protein>
    <submittedName>
        <fullName evidence="1">Uncharacterized protein</fullName>
    </submittedName>
</protein>
<gene>
    <name evidence="1" type="ORF">JOE69_001125</name>
</gene>
<name>A0ABU1J8Y8_9MICC</name>
<evidence type="ECO:0000313" key="1">
    <source>
        <dbReference type="EMBL" id="MDR6268887.1"/>
    </source>
</evidence>
<proteinExistence type="predicted"/>
<organism evidence="1 2">
    <name type="scientific">Arthrobacter russicus</name>
    <dbReference type="NCBI Taxonomy" id="172040"/>
    <lineage>
        <taxon>Bacteria</taxon>
        <taxon>Bacillati</taxon>
        <taxon>Actinomycetota</taxon>
        <taxon>Actinomycetes</taxon>
        <taxon>Micrococcales</taxon>
        <taxon>Micrococcaceae</taxon>
        <taxon>Arthrobacter</taxon>
    </lineage>
</organism>
<accession>A0ABU1J8Y8</accession>
<dbReference type="EMBL" id="JAVDQF010000001">
    <property type="protein sequence ID" value="MDR6268887.1"/>
    <property type="molecule type" value="Genomic_DNA"/>
</dbReference>
<dbReference type="Proteomes" id="UP001185069">
    <property type="component" value="Unassembled WGS sequence"/>
</dbReference>
<sequence>MNRIRIYQCNCTHCTKGHFSERQWIVQYPQPGRNQASTSTFSYAQNIANTYLRATAK</sequence>
<keyword evidence="2" id="KW-1185">Reference proteome</keyword>
<evidence type="ECO:0000313" key="2">
    <source>
        <dbReference type="Proteomes" id="UP001185069"/>
    </source>
</evidence>
<comment type="caution">
    <text evidence="1">The sequence shown here is derived from an EMBL/GenBank/DDBJ whole genome shotgun (WGS) entry which is preliminary data.</text>
</comment>